<proteinExistence type="inferred from homology"/>
<feature type="active site" description="Proton donor/acceptor" evidence="9">
    <location>
        <position position="527"/>
    </location>
</feature>
<evidence type="ECO:0000313" key="15">
    <source>
        <dbReference type="Proteomes" id="UP001054837"/>
    </source>
</evidence>
<evidence type="ECO:0000256" key="8">
    <source>
        <dbReference type="ARBA" id="ARBA00023242"/>
    </source>
</evidence>
<protein>
    <submittedName>
        <fullName evidence="14">Tyrosyl-DNA phosphodiesterase 1</fullName>
    </submittedName>
</protein>
<keyword evidence="4" id="KW-0227">DNA damage</keyword>
<dbReference type="InterPro" id="IPR018247">
    <property type="entry name" value="EF_Hand_1_Ca_BS"/>
</dbReference>
<keyword evidence="5" id="KW-0378">Hydrolase</keyword>
<organism evidence="14 15">
    <name type="scientific">Caerostris darwini</name>
    <dbReference type="NCBI Taxonomy" id="1538125"/>
    <lineage>
        <taxon>Eukaryota</taxon>
        <taxon>Metazoa</taxon>
        <taxon>Ecdysozoa</taxon>
        <taxon>Arthropoda</taxon>
        <taxon>Chelicerata</taxon>
        <taxon>Arachnida</taxon>
        <taxon>Araneae</taxon>
        <taxon>Araneomorphae</taxon>
        <taxon>Entelegynae</taxon>
        <taxon>Araneoidea</taxon>
        <taxon>Araneidae</taxon>
        <taxon>Caerostris</taxon>
    </lineage>
</organism>
<dbReference type="Gene3D" id="3.30.870.10">
    <property type="entry name" value="Endonuclease Chain A"/>
    <property type="match status" value="2"/>
</dbReference>
<comment type="subcellular location">
    <subcellularLocation>
        <location evidence="1">Nucleus</location>
    </subcellularLocation>
</comment>
<dbReference type="Proteomes" id="UP001054837">
    <property type="component" value="Unassembled WGS sequence"/>
</dbReference>
<comment type="caution">
    <text evidence="14">The sequence shown here is derived from an EMBL/GenBank/DDBJ whole genome shotgun (WGS) entry which is preliminary data.</text>
</comment>
<dbReference type="InterPro" id="IPR019406">
    <property type="entry name" value="APLF_PBZ"/>
</dbReference>
<evidence type="ECO:0000256" key="1">
    <source>
        <dbReference type="ARBA" id="ARBA00004123"/>
    </source>
</evidence>
<evidence type="ECO:0000256" key="5">
    <source>
        <dbReference type="ARBA" id="ARBA00022801"/>
    </source>
</evidence>
<dbReference type="PANTHER" id="PTHR12415:SF0">
    <property type="entry name" value="TYROSYL-DNA PHOSPHODIESTERASE 1"/>
    <property type="match status" value="1"/>
</dbReference>
<dbReference type="GO" id="GO:0017005">
    <property type="term" value="F:3'-tyrosyl-DNA phosphodiesterase activity"/>
    <property type="evidence" value="ECO:0007669"/>
    <property type="project" value="TreeGrafter"/>
</dbReference>
<dbReference type="Pfam" id="PF10283">
    <property type="entry name" value="zf-CCHH"/>
    <property type="match status" value="2"/>
</dbReference>
<dbReference type="SUPFAM" id="SSF56024">
    <property type="entry name" value="Phospholipase D/nuclease"/>
    <property type="match status" value="2"/>
</dbReference>
<evidence type="ECO:0000259" key="13">
    <source>
        <dbReference type="PROSITE" id="PS50222"/>
    </source>
</evidence>
<dbReference type="InterPro" id="IPR010347">
    <property type="entry name" value="Tdp1"/>
</dbReference>
<dbReference type="GO" id="GO:0004527">
    <property type="term" value="F:exonuclease activity"/>
    <property type="evidence" value="ECO:0007669"/>
    <property type="project" value="UniProtKB-KW"/>
</dbReference>
<reference evidence="14 15" key="1">
    <citation type="submission" date="2021-06" db="EMBL/GenBank/DDBJ databases">
        <title>Caerostris darwini draft genome.</title>
        <authorList>
            <person name="Kono N."/>
            <person name="Arakawa K."/>
        </authorList>
    </citation>
    <scope>NUCLEOTIDE SEQUENCE [LARGE SCALE GENOMIC DNA]</scope>
</reference>
<dbReference type="GO" id="GO:0005634">
    <property type="term" value="C:nucleus"/>
    <property type="evidence" value="ECO:0007669"/>
    <property type="project" value="UniProtKB-SubCell"/>
</dbReference>
<sequence>MDSDSDRTIDSDELDEIIRQSQSSADASSSNNTPKKGQRRPSFHDLSDTDSDGGIVKKKQKLTKASADRPKCEYGKSCYRKNPEHFKKFDHGDENKESKETISPPKKKINKYDIKNKKERMENEPIHKKSPDLNSEVSKKMNDNRPKCVYGKNCYRKNSDHIKEFDHGDEEFEENSSPVNEKTSSIKSQKLLFPRCPKYQFFLTKVSGIPQKHNMLALDIKDLLSFKDVTLLSSAQFNYMFDIEWLIQQYPEKYRSCPLTIIHGEQRESKKALEKSGSKFSNITFCQAKLDIPFGTHHTKMMFLLYKEGFRIVIHTSNIVDSDWFQRTQGMWVSPVLPALKCHSATEGNSPTNFKTDLLEYISSYGAPGLDKWIDTIKKHDFSKIRVILIGSVPGRHLGSKKTAFGHLKMRKILNLHGSPKDIVQPDWPLVCQFSSIGSLGASPDQWLLNEFCTSLSTTKDAPIGSKSSSLKLVFPTVENVRKSLQGYPAGASLPYSIKVAQKQPYLKNYLHQWKSERFGRSEASPHIKTYVRLSPNNSNIAWFLLTSANLSKAAWGALEKKGSQFMIRSYELGVLFLPKFFEMELFSTPASVKKDLSKLFPIPYDIPLEPYSKNDEPWIWDIPHIKAPDRHGMMWCPP</sequence>
<name>A0AAV4RVH6_9ARAC</name>
<feature type="compositionally biased region" description="Basic and acidic residues" evidence="12">
    <location>
        <begin position="110"/>
        <end position="141"/>
    </location>
</feature>
<feature type="compositionally biased region" description="Basic and acidic residues" evidence="12">
    <location>
        <begin position="81"/>
        <end position="100"/>
    </location>
</feature>
<evidence type="ECO:0000256" key="11">
    <source>
        <dbReference type="PIRSR" id="PIRSR610347-3"/>
    </source>
</evidence>
<dbReference type="PROSITE" id="PS50222">
    <property type="entry name" value="EF_HAND_2"/>
    <property type="match status" value="1"/>
</dbReference>
<evidence type="ECO:0000256" key="10">
    <source>
        <dbReference type="PIRSR" id="PIRSR610347-2"/>
    </source>
</evidence>
<evidence type="ECO:0000313" key="14">
    <source>
        <dbReference type="EMBL" id="GIY26348.1"/>
    </source>
</evidence>
<dbReference type="PROSITE" id="PS00018">
    <property type="entry name" value="EF_HAND_1"/>
    <property type="match status" value="1"/>
</dbReference>
<dbReference type="CDD" id="cd09193">
    <property type="entry name" value="PLDc_mTdp1_1"/>
    <property type="match status" value="1"/>
</dbReference>
<dbReference type="PANTHER" id="PTHR12415">
    <property type="entry name" value="TYROSYL-DNA PHOSPHODIESTERASE 1"/>
    <property type="match status" value="1"/>
</dbReference>
<dbReference type="EMBL" id="BPLQ01006940">
    <property type="protein sequence ID" value="GIY26348.1"/>
    <property type="molecule type" value="Genomic_DNA"/>
</dbReference>
<keyword evidence="8" id="KW-0539">Nucleus</keyword>
<evidence type="ECO:0000256" key="12">
    <source>
        <dbReference type="SAM" id="MobiDB-lite"/>
    </source>
</evidence>
<accession>A0AAV4RVH6</accession>
<comment type="similarity">
    <text evidence="2">Belongs to the tyrosyl-DNA phosphodiesterase family.</text>
</comment>
<evidence type="ECO:0000256" key="2">
    <source>
        <dbReference type="ARBA" id="ARBA00010205"/>
    </source>
</evidence>
<evidence type="ECO:0000256" key="9">
    <source>
        <dbReference type="PIRSR" id="PIRSR610347-1"/>
    </source>
</evidence>
<dbReference type="Pfam" id="PF06087">
    <property type="entry name" value="Tyr-DNA_phospho"/>
    <property type="match status" value="1"/>
</dbReference>
<feature type="site" description="Interaction with DNA" evidence="11">
    <location>
        <position position="552"/>
    </location>
</feature>
<feature type="active site" description="Nucleophile" evidence="9">
    <location>
        <position position="298"/>
    </location>
</feature>
<feature type="region of interest" description="Disordered" evidence="12">
    <location>
        <begin position="1"/>
        <end position="141"/>
    </location>
</feature>
<dbReference type="GO" id="GO:0006281">
    <property type="term" value="P:DNA repair"/>
    <property type="evidence" value="ECO:0007669"/>
    <property type="project" value="UniProtKB-KW"/>
</dbReference>
<dbReference type="AlphaFoldDB" id="A0AAV4RVH6"/>
<evidence type="ECO:0000256" key="4">
    <source>
        <dbReference type="ARBA" id="ARBA00022763"/>
    </source>
</evidence>
<evidence type="ECO:0000256" key="6">
    <source>
        <dbReference type="ARBA" id="ARBA00022839"/>
    </source>
</evidence>
<keyword evidence="6" id="KW-0269">Exonuclease</keyword>
<dbReference type="InterPro" id="IPR002048">
    <property type="entry name" value="EF_hand_dom"/>
</dbReference>
<feature type="binding site" evidence="10">
    <location>
        <position position="529"/>
    </location>
    <ligand>
        <name>substrate</name>
    </ligand>
</feature>
<evidence type="ECO:0000256" key="3">
    <source>
        <dbReference type="ARBA" id="ARBA00022722"/>
    </source>
</evidence>
<keyword evidence="15" id="KW-1185">Reference proteome</keyword>
<feature type="compositionally biased region" description="Basic and acidic residues" evidence="12">
    <location>
        <begin position="1"/>
        <end position="10"/>
    </location>
</feature>
<evidence type="ECO:0000256" key="7">
    <source>
        <dbReference type="ARBA" id="ARBA00023204"/>
    </source>
</evidence>
<dbReference type="GO" id="GO:0003697">
    <property type="term" value="F:single-stranded DNA binding"/>
    <property type="evidence" value="ECO:0007669"/>
    <property type="project" value="TreeGrafter"/>
</dbReference>
<dbReference type="CDD" id="cd09195">
    <property type="entry name" value="PLDc_mTdp1_2"/>
    <property type="match status" value="1"/>
</dbReference>
<gene>
    <name evidence="14" type="primary">TDP1</name>
    <name evidence="14" type="ORF">CDAR_569601</name>
</gene>
<dbReference type="GO" id="GO:0003690">
    <property type="term" value="F:double-stranded DNA binding"/>
    <property type="evidence" value="ECO:0007669"/>
    <property type="project" value="TreeGrafter"/>
</dbReference>
<keyword evidence="7" id="KW-0234">DNA repair</keyword>
<feature type="compositionally biased region" description="Low complexity" evidence="12">
    <location>
        <begin position="20"/>
        <end position="30"/>
    </location>
</feature>
<feature type="domain" description="EF-hand" evidence="13">
    <location>
        <begin position="1"/>
        <end position="24"/>
    </location>
</feature>
<feature type="binding site" evidence="10">
    <location>
        <position position="300"/>
    </location>
    <ligand>
        <name>substrate</name>
    </ligand>
</feature>
<dbReference type="GO" id="GO:0005509">
    <property type="term" value="F:calcium ion binding"/>
    <property type="evidence" value="ECO:0007669"/>
    <property type="project" value="InterPro"/>
</dbReference>
<keyword evidence="3" id="KW-0540">Nuclease</keyword>